<dbReference type="InterPro" id="IPR013128">
    <property type="entry name" value="Peptidase_C1A"/>
</dbReference>
<sequence length="114" mass="13122">MKEIMLRGPVEAAFMVHEDFLQYKSGVYFHAWGAPMSGHAIRILGYCKVGDVPYWLIANSWNEDWCEKGYVRFLRGCNECRIEDDIVAGLPYLPTIPQYRYHDDLAAVLVHLLG</sequence>
<evidence type="ECO:0000259" key="2">
    <source>
        <dbReference type="Pfam" id="PF00112"/>
    </source>
</evidence>
<organism evidence="3 4">
    <name type="scientific">Opisthorchis felineus</name>
    <dbReference type="NCBI Taxonomy" id="147828"/>
    <lineage>
        <taxon>Eukaryota</taxon>
        <taxon>Metazoa</taxon>
        <taxon>Spiralia</taxon>
        <taxon>Lophotrochozoa</taxon>
        <taxon>Platyhelminthes</taxon>
        <taxon>Trematoda</taxon>
        <taxon>Digenea</taxon>
        <taxon>Opisthorchiida</taxon>
        <taxon>Opisthorchiata</taxon>
        <taxon>Opisthorchiidae</taxon>
        <taxon>Opisthorchis</taxon>
    </lineage>
</organism>
<dbReference type="InterPro" id="IPR038765">
    <property type="entry name" value="Papain-like_cys_pep_sf"/>
</dbReference>
<dbReference type="STRING" id="147828.A0A4S2LZ88"/>
<proteinExistence type="inferred from homology"/>
<dbReference type="EMBL" id="SJOL01006147">
    <property type="protein sequence ID" value="TGZ69241.1"/>
    <property type="molecule type" value="Genomic_DNA"/>
</dbReference>
<dbReference type="Proteomes" id="UP000308267">
    <property type="component" value="Unassembled WGS sequence"/>
</dbReference>
<comment type="caution">
    <text evidence="3">The sequence shown here is derived from an EMBL/GenBank/DDBJ whole genome shotgun (WGS) entry which is preliminary data.</text>
</comment>
<dbReference type="InterPro" id="IPR000668">
    <property type="entry name" value="Peptidase_C1A_C"/>
</dbReference>
<feature type="domain" description="Peptidase C1A papain C-terminal" evidence="2">
    <location>
        <begin position="1"/>
        <end position="88"/>
    </location>
</feature>
<dbReference type="GO" id="GO:0008234">
    <property type="term" value="F:cysteine-type peptidase activity"/>
    <property type="evidence" value="ECO:0007669"/>
    <property type="project" value="InterPro"/>
</dbReference>
<gene>
    <name evidence="3" type="ORF">CRM22_003844</name>
</gene>
<dbReference type="PANTHER" id="PTHR12411">
    <property type="entry name" value="CYSTEINE PROTEASE FAMILY C1-RELATED"/>
    <property type="match status" value="1"/>
</dbReference>
<accession>A0A4S2LZ88</accession>
<dbReference type="Pfam" id="PF00112">
    <property type="entry name" value="Peptidase_C1"/>
    <property type="match status" value="1"/>
</dbReference>
<reference evidence="3 4" key="1">
    <citation type="journal article" date="2019" name="BMC Genomics">
        <title>New insights from Opisthorchis felineus genome: update on genomics of the epidemiologically important liver flukes.</title>
        <authorList>
            <person name="Ershov N.I."/>
            <person name="Mordvinov V.A."/>
            <person name="Prokhortchouk E.B."/>
            <person name="Pakharukova M.Y."/>
            <person name="Gunbin K.V."/>
            <person name="Ustyantsev K."/>
            <person name="Genaev M.A."/>
            <person name="Blinov A.G."/>
            <person name="Mazur A."/>
            <person name="Boulygina E."/>
            <person name="Tsygankova S."/>
            <person name="Khrameeva E."/>
            <person name="Chekanov N."/>
            <person name="Fan G."/>
            <person name="Xiao A."/>
            <person name="Zhang H."/>
            <person name="Xu X."/>
            <person name="Yang H."/>
            <person name="Solovyev V."/>
            <person name="Lee S.M."/>
            <person name="Liu X."/>
            <person name="Afonnikov D.A."/>
            <person name="Skryabin K.G."/>
        </authorList>
    </citation>
    <scope>NUCLEOTIDE SEQUENCE [LARGE SCALE GENOMIC DNA]</scope>
    <source>
        <strain evidence="3">AK-0245</strain>
        <tissue evidence="3">Whole organism</tissue>
    </source>
</reference>
<dbReference type="AlphaFoldDB" id="A0A4S2LZ88"/>
<evidence type="ECO:0000313" key="3">
    <source>
        <dbReference type="EMBL" id="TGZ69241.1"/>
    </source>
</evidence>
<protein>
    <recommendedName>
        <fullName evidence="2">Peptidase C1A papain C-terminal domain-containing protein</fullName>
    </recommendedName>
</protein>
<dbReference type="OrthoDB" id="6286504at2759"/>
<evidence type="ECO:0000256" key="1">
    <source>
        <dbReference type="ARBA" id="ARBA00008455"/>
    </source>
</evidence>
<dbReference type="Gene3D" id="3.90.70.10">
    <property type="entry name" value="Cysteine proteinases"/>
    <property type="match status" value="1"/>
</dbReference>
<dbReference type="SUPFAM" id="SSF54001">
    <property type="entry name" value="Cysteine proteinases"/>
    <property type="match status" value="1"/>
</dbReference>
<keyword evidence="4" id="KW-1185">Reference proteome</keyword>
<dbReference type="GO" id="GO:0006508">
    <property type="term" value="P:proteolysis"/>
    <property type="evidence" value="ECO:0007669"/>
    <property type="project" value="InterPro"/>
</dbReference>
<evidence type="ECO:0000313" key="4">
    <source>
        <dbReference type="Proteomes" id="UP000308267"/>
    </source>
</evidence>
<comment type="similarity">
    <text evidence="1">Belongs to the peptidase C1 family.</text>
</comment>
<name>A0A4S2LZ88_OPIFE</name>